<dbReference type="Proteomes" id="UP000504631">
    <property type="component" value="Unplaced"/>
</dbReference>
<feature type="region of interest" description="Disordered" evidence="17">
    <location>
        <begin position="1362"/>
        <end position="1634"/>
    </location>
</feature>
<evidence type="ECO:0000256" key="1">
    <source>
        <dbReference type="ARBA" id="ARBA00004123"/>
    </source>
</evidence>
<feature type="compositionally biased region" description="Basic and acidic residues" evidence="17">
    <location>
        <begin position="1275"/>
        <end position="1300"/>
    </location>
</feature>
<dbReference type="SMART" id="SM00487">
    <property type="entry name" value="DEXDc"/>
    <property type="match status" value="1"/>
</dbReference>
<evidence type="ECO:0000259" key="18">
    <source>
        <dbReference type="PROSITE" id="PS51192"/>
    </source>
</evidence>
<evidence type="ECO:0000256" key="15">
    <source>
        <dbReference type="RuleBase" id="RU368001"/>
    </source>
</evidence>
<dbReference type="Pfam" id="PF00176">
    <property type="entry name" value="SNF2-rel_dom"/>
    <property type="match status" value="1"/>
</dbReference>
<dbReference type="InterPro" id="IPR038718">
    <property type="entry name" value="SNF2-like_sf"/>
</dbReference>
<keyword evidence="4" id="KW-0547">Nucleotide-binding</keyword>
<feature type="domain" description="DBINO" evidence="20">
    <location>
        <begin position="255"/>
        <end position="380"/>
    </location>
</feature>
<comment type="function">
    <text evidence="15">ATPase component of the INO80 complex which remodels chromatin by shifting nucleosomes and is involved in DNA repair.</text>
</comment>
<dbReference type="RefSeq" id="XP_033357048.1">
    <property type="nucleotide sequence ID" value="XM_033501157.1"/>
</dbReference>
<feature type="compositionally biased region" description="Basic residues" evidence="17">
    <location>
        <begin position="1436"/>
        <end position="1446"/>
    </location>
</feature>
<evidence type="ECO:0000256" key="16">
    <source>
        <dbReference type="SAM" id="Coils"/>
    </source>
</evidence>
<evidence type="ECO:0000259" key="20">
    <source>
        <dbReference type="PROSITE" id="PS51413"/>
    </source>
</evidence>
<dbReference type="GO" id="GO:0006338">
    <property type="term" value="P:chromatin remodeling"/>
    <property type="evidence" value="ECO:0007669"/>
    <property type="project" value="UniProtKB-UniRule"/>
</dbReference>
<comment type="domain">
    <text evidence="15">The DBINO region is involved in binding to DNA.</text>
</comment>
<feature type="domain" description="Helicase ATP-binding" evidence="18">
    <location>
        <begin position="476"/>
        <end position="647"/>
    </location>
</feature>
<dbReference type="GO" id="GO:0003677">
    <property type="term" value="F:DNA binding"/>
    <property type="evidence" value="ECO:0007669"/>
    <property type="project" value="UniProtKB-UniRule"/>
</dbReference>
<dbReference type="Gene3D" id="3.40.50.300">
    <property type="entry name" value="P-loop containing nucleotide triphosphate hydrolases"/>
    <property type="match status" value="1"/>
</dbReference>
<dbReference type="FunFam" id="3.40.50.300:FF:001304">
    <property type="entry name" value="DNA helicase INO80"/>
    <property type="match status" value="1"/>
</dbReference>
<evidence type="ECO:0000313" key="25">
    <source>
        <dbReference type="RefSeq" id="XP_033357048.1"/>
    </source>
</evidence>
<evidence type="ECO:0000256" key="3">
    <source>
        <dbReference type="ARBA" id="ARBA00019805"/>
    </source>
</evidence>
<keyword evidence="9 16" id="KW-0175">Coiled coil</keyword>
<feature type="compositionally biased region" description="Low complexity" evidence="17">
    <location>
        <begin position="1504"/>
        <end position="1520"/>
    </location>
</feature>
<evidence type="ECO:0000259" key="19">
    <source>
        <dbReference type="PROSITE" id="PS51194"/>
    </source>
</evidence>
<evidence type="ECO:0000256" key="2">
    <source>
        <dbReference type="ARBA" id="ARBA00007025"/>
    </source>
</evidence>
<dbReference type="GO" id="GO:0005524">
    <property type="term" value="F:ATP binding"/>
    <property type="evidence" value="ECO:0007669"/>
    <property type="project" value="UniProtKB-UniRule"/>
</dbReference>
<feature type="region of interest" description="Disordered" evidence="17">
    <location>
        <begin position="39"/>
        <end position="63"/>
    </location>
</feature>
<evidence type="ECO:0000313" key="21">
    <source>
        <dbReference type="Proteomes" id="UP000504631"/>
    </source>
</evidence>
<keyword evidence="12 15" id="KW-0234">DNA repair</keyword>
<keyword evidence="21" id="KW-1185">Reference proteome</keyword>
<feature type="compositionally biased region" description="Low complexity" evidence="17">
    <location>
        <begin position="1621"/>
        <end position="1634"/>
    </location>
</feature>
<evidence type="ECO:0000256" key="17">
    <source>
        <dbReference type="SAM" id="MobiDB-lite"/>
    </source>
</evidence>
<evidence type="ECO:0000256" key="12">
    <source>
        <dbReference type="ARBA" id="ARBA00023204"/>
    </source>
</evidence>
<evidence type="ECO:0000256" key="13">
    <source>
        <dbReference type="ARBA" id="ARBA00023242"/>
    </source>
</evidence>
<dbReference type="Pfam" id="PF00271">
    <property type="entry name" value="Helicase_C"/>
    <property type="match status" value="1"/>
</dbReference>
<name>A0A6J3KZ12_9HYME</name>
<dbReference type="InterPro" id="IPR020838">
    <property type="entry name" value="DBINO"/>
</dbReference>
<dbReference type="InterPro" id="IPR001650">
    <property type="entry name" value="Helicase_C-like"/>
</dbReference>
<feature type="compositionally biased region" description="Low complexity" evidence="17">
    <location>
        <begin position="1589"/>
        <end position="1599"/>
    </location>
</feature>
<dbReference type="GeneID" id="117237324"/>
<dbReference type="GO" id="GO:0006281">
    <property type="term" value="P:DNA repair"/>
    <property type="evidence" value="ECO:0007669"/>
    <property type="project" value="UniProtKB-UniRule"/>
</dbReference>
<evidence type="ECO:0000256" key="11">
    <source>
        <dbReference type="ARBA" id="ARBA00023163"/>
    </source>
</evidence>
<keyword evidence="8" id="KW-0805">Transcription regulation</keyword>
<evidence type="ECO:0000256" key="10">
    <source>
        <dbReference type="ARBA" id="ARBA00023125"/>
    </source>
</evidence>
<feature type="compositionally biased region" description="Polar residues" evidence="17">
    <location>
        <begin position="1570"/>
        <end position="1583"/>
    </location>
</feature>
<evidence type="ECO:0000313" key="23">
    <source>
        <dbReference type="RefSeq" id="XP_033357046.1"/>
    </source>
</evidence>
<evidence type="ECO:0000256" key="5">
    <source>
        <dbReference type="ARBA" id="ARBA00022763"/>
    </source>
</evidence>
<dbReference type="RefSeq" id="XP_033357044.1">
    <property type="nucleotide sequence ID" value="XM_033501153.1"/>
</dbReference>
<dbReference type="PROSITE" id="PS51192">
    <property type="entry name" value="HELICASE_ATP_BIND_1"/>
    <property type="match status" value="1"/>
</dbReference>
<accession>A0A6J3KZ12</accession>
<feature type="compositionally biased region" description="Polar residues" evidence="17">
    <location>
        <begin position="1471"/>
        <end position="1486"/>
    </location>
</feature>
<feature type="compositionally biased region" description="Low complexity" evidence="17">
    <location>
        <begin position="1381"/>
        <end position="1398"/>
    </location>
</feature>
<evidence type="ECO:0000256" key="6">
    <source>
        <dbReference type="ARBA" id="ARBA00022801"/>
    </source>
</evidence>
<evidence type="ECO:0000256" key="4">
    <source>
        <dbReference type="ARBA" id="ARBA00022741"/>
    </source>
</evidence>
<dbReference type="GO" id="GO:0042393">
    <property type="term" value="F:histone binding"/>
    <property type="evidence" value="ECO:0007669"/>
    <property type="project" value="TreeGrafter"/>
</dbReference>
<sequence length="1634" mass="187434">MTDRANTMRLEAEMAAPLHLQRLERSLNVQPFLRQINELFQDPTSEDDKSVSSESSEGSDNYLDNVLIRKEEERINKLRLYNMSSVGEERRWLQDILLSDSSDSSASGSDTDSPITEEDFQEMLKFHILRKKYQARFYQKPENIQYQYYSAGLLSNYDRFLEHQKLIVGNKKKKEKKPEKKVMKIKKEKLPRHRSLEDYPEGDYPDDEWDRTIPREEELDEAELEAIMRHQPRQRGRKKHNNKSPEVMAMRRRKIWVMMSKKELGKVQRAKTNNHKEILISCKKVAQHCMKYWRQKAMQSQKNMKETIWRAKRLTREMQSYWKRYDRVERETRRRLEKEAEEQRKMDVELIEAKRQQRKLNFLITQTELYAHFMSRKLGKASPEEQLRILNQLDEEKNPRLVGIDDYDSEAMKQKAKKNATEAFDNEKARAKQFDTATASQELRLSDTPENLEHPQPSIFKGNLKGYQLKGMNWLANLYDQGISGILADEMGLGKTVQSIAFLCHVAEKYSVWGPFLIISPASTLHNWQQEMARFVPMFKVVPYWGNPQERKILRQFWDTKDLHTKEASFHVVITSYQLVITDYKYFNRIKWQYMILDEAQAIKSTSSMRWKLLLGFSCRNRLLLSGTPIQNSMAELWALLHFIMPTLFDSHDEFNEWFSKDIESHAENKTGIDEKHLSRLHMILKPFMLRRIKKDVENELSDKIEVMVYCPLTTRQKLLYSALKKKIRIEDLLHYTVGGGDTASNDKNFTSNLMNLVMQFRKVCNHPELFERRDAKSPFFMHTEYYEMPALLYTEGLRHLSLPSKDYLLYNKLFIFATEYIHRTLHDGNGSFSQNSFSFSRFINLSPMEMNKVFIVGIIFRLCLATIMERRIKMMHYWEDWNADERTEIPMNQMFLLSRKIDSSTNTLQDLIFTRKIIEGEPVYTHTTHVIHSMPETVAHRILRSSKKVANQLLKRILPSTKAEQEDSKVTLLPEHPHFPRPPIMRHCQQTTIPPFICDTFPKVQASPRKLYVSNSSAACAWRRHEECGGKFGQRLLWLGCERAFSITASQENSSFRLTQMTSTFSVEPHGGISACTPINGWSNIIVPDKQTLVTDAGKLSVLDSLLRRLKEQGHRVLIYSQMTKMIDLLEEYMYHRKHTFMRLDGSSKISDRRDMVADFQKRADIFVFLLSTRAGGLGINLTAADTVIFYDSDWNPTVDQQAMDRAHRLGQTKQVTVYRLICKGTIEERILQRAREKSEIQRMVISGGNFKPDTLKPKEVVSLLLDDEEIEAKYSQRSEERKQHAEDTRLESNLYHKERDRKRKLTALPVKSDVKKPCLSDANGDKIGDIVQANSNESTLVSGGVPSYQINNHQQILDNADDYSVPTSPVKSEDETSNDGLVVDVDGPVGVSSGDSRQSRAGQFADPGKVNRLDHHMSFSSGSSVRMRPTIRGTSKRGRPRGSRRGGPVGGKGRGLLLLHPPSKGLGGSPQSPVSLSPTSSGTANDHALQHGVQGTSGSTEGDGPSSVGPLGSVGTLGHLPGRGGAPTIRRGPGRPRLRPTGPGHQGYRTTGHHHGRKVQRPLPVPLRSQQTIASVNQQKSSAHRASGSGPSISSSSMNTGASFSPTTAESRPFGFYTQQQQQQPQQPRGSS</sequence>
<dbReference type="CTD" id="54617"/>
<comment type="subcellular location">
    <subcellularLocation>
        <location evidence="1 15">Nucleus</location>
    </subcellularLocation>
</comment>
<organism evidence="21 22">
    <name type="scientific">Bombus vosnesenskii</name>
    <dbReference type="NCBI Taxonomy" id="207650"/>
    <lineage>
        <taxon>Eukaryota</taxon>
        <taxon>Metazoa</taxon>
        <taxon>Ecdysozoa</taxon>
        <taxon>Arthropoda</taxon>
        <taxon>Hexapoda</taxon>
        <taxon>Insecta</taxon>
        <taxon>Pterygota</taxon>
        <taxon>Neoptera</taxon>
        <taxon>Endopterygota</taxon>
        <taxon>Hymenoptera</taxon>
        <taxon>Apocrita</taxon>
        <taxon>Aculeata</taxon>
        <taxon>Apoidea</taxon>
        <taxon>Anthophila</taxon>
        <taxon>Apidae</taxon>
        <taxon>Bombus</taxon>
        <taxon>Pyrobombus</taxon>
    </lineage>
</organism>
<dbReference type="InterPro" id="IPR014001">
    <property type="entry name" value="Helicase_ATP-bd"/>
</dbReference>
<dbReference type="FunFam" id="3.40.50.10810:FF:000022">
    <property type="entry name" value="Blast:Putative DNA helicase Ino80"/>
    <property type="match status" value="1"/>
</dbReference>
<keyword evidence="11" id="KW-0804">Transcription</keyword>
<dbReference type="SUPFAM" id="SSF52540">
    <property type="entry name" value="P-loop containing nucleoside triphosphate hydrolases"/>
    <property type="match status" value="2"/>
</dbReference>
<gene>
    <name evidence="22 23 24 25" type="primary">LOC117237324</name>
</gene>
<keyword evidence="6 15" id="KW-0378">Hydrolase</keyword>
<dbReference type="InterPro" id="IPR049730">
    <property type="entry name" value="SNF2/RAD54-like_C"/>
</dbReference>
<proteinExistence type="inferred from homology"/>
<evidence type="ECO:0000313" key="24">
    <source>
        <dbReference type="RefSeq" id="XP_033357047.1"/>
    </source>
</evidence>
<dbReference type="EC" id="3.6.4.-" evidence="15"/>
<comment type="catalytic activity">
    <reaction evidence="14 15">
        <text>ATP + H2O = ADP + phosphate + H(+)</text>
        <dbReference type="Rhea" id="RHEA:13065"/>
        <dbReference type="ChEBI" id="CHEBI:15377"/>
        <dbReference type="ChEBI" id="CHEBI:15378"/>
        <dbReference type="ChEBI" id="CHEBI:30616"/>
        <dbReference type="ChEBI" id="CHEBI:43474"/>
        <dbReference type="ChEBI" id="CHEBI:456216"/>
    </reaction>
</comment>
<dbReference type="InterPro" id="IPR027417">
    <property type="entry name" value="P-loop_NTPase"/>
</dbReference>
<evidence type="ECO:0000256" key="7">
    <source>
        <dbReference type="ARBA" id="ARBA00022840"/>
    </source>
</evidence>
<reference evidence="22 23" key="1">
    <citation type="submission" date="2025-04" db="UniProtKB">
        <authorList>
            <consortium name="RefSeq"/>
        </authorList>
    </citation>
    <scope>IDENTIFICATION</scope>
    <source>
        <tissue evidence="22 23">Muscle</tissue>
    </source>
</reference>
<comment type="similarity">
    <text evidence="2 15">Belongs to the SNF2/RAD54 helicase family.</text>
</comment>
<dbReference type="SMART" id="SM00490">
    <property type="entry name" value="HELICc"/>
    <property type="match status" value="1"/>
</dbReference>
<evidence type="ECO:0000313" key="22">
    <source>
        <dbReference type="RefSeq" id="XP_033357044.1"/>
    </source>
</evidence>
<dbReference type="RefSeq" id="XP_033357046.1">
    <property type="nucleotide sequence ID" value="XM_033501155.1"/>
</dbReference>
<keyword evidence="5 15" id="KW-0227">DNA damage</keyword>
<dbReference type="GO" id="GO:0031011">
    <property type="term" value="C:Ino80 complex"/>
    <property type="evidence" value="ECO:0007669"/>
    <property type="project" value="UniProtKB-UniRule"/>
</dbReference>
<dbReference type="PROSITE" id="PS51413">
    <property type="entry name" value="DBINO"/>
    <property type="match status" value="1"/>
</dbReference>
<feature type="compositionally biased region" description="Gly residues" evidence="17">
    <location>
        <begin position="1447"/>
        <end position="1456"/>
    </location>
</feature>
<evidence type="ECO:0000256" key="9">
    <source>
        <dbReference type="ARBA" id="ARBA00023054"/>
    </source>
</evidence>
<dbReference type="PANTHER" id="PTHR45685">
    <property type="entry name" value="HELICASE SRCAP-RELATED"/>
    <property type="match status" value="1"/>
</dbReference>
<keyword evidence="13" id="KW-0539">Nucleus</keyword>
<dbReference type="InterPro" id="IPR050520">
    <property type="entry name" value="INO80/SWR1_helicase"/>
</dbReference>
<feature type="coiled-coil region" evidence="16">
    <location>
        <begin position="311"/>
        <end position="356"/>
    </location>
</feature>
<dbReference type="Pfam" id="PF13892">
    <property type="entry name" value="DBINO"/>
    <property type="match status" value="1"/>
</dbReference>
<dbReference type="PANTHER" id="PTHR45685:SF2">
    <property type="entry name" value="CHROMATIN-REMODELING ATPASE INO80"/>
    <property type="match status" value="1"/>
</dbReference>
<dbReference type="GO" id="GO:0016887">
    <property type="term" value="F:ATP hydrolysis activity"/>
    <property type="evidence" value="ECO:0007669"/>
    <property type="project" value="TreeGrafter"/>
</dbReference>
<keyword evidence="10 15" id="KW-0238">DNA-binding</keyword>
<dbReference type="KEGG" id="bvk:117237324"/>
<feature type="compositionally biased region" description="Polar residues" evidence="17">
    <location>
        <begin position="1600"/>
        <end position="1612"/>
    </location>
</feature>
<dbReference type="PROSITE" id="PS51194">
    <property type="entry name" value="HELICASE_CTER"/>
    <property type="match status" value="1"/>
</dbReference>
<dbReference type="RefSeq" id="XP_033357047.1">
    <property type="nucleotide sequence ID" value="XM_033501156.1"/>
</dbReference>
<evidence type="ECO:0000256" key="14">
    <source>
        <dbReference type="ARBA" id="ARBA00049360"/>
    </source>
</evidence>
<protein>
    <recommendedName>
        <fullName evidence="3 15">Chromatin-remodeling ATPase INO80</fullName>
        <ecNumber evidence="15">3.6.4.-</ecNumber>
    </recommendedName>
</protein>
<keyword evidence="7 15" id="KW-0067">ATP-binding</keyword>
<dbReference type="CDD" id="cd18793">
    <property type="entry name" value="SF2_C_SNF"/>
    <property type="match status" value="1"/>
</dbReference>
<evidence type="ECO:0000256" key="8">
    <source>
        <dbReference type="ARBA" id="ARBA00023015"/>
    </source>
</evidence>
<comment type="subunit">
    <text evidence="15">Component of the INO80 chromatin-remodeling complex.</text>
</comment>
<feature type="domain" description="Helicase C-terminal" evidence="19">
    <location>
        <begin position="1103"/>
        <end position="1258"/>
    </location>
</feature>
<dbReference type="InterPro" id="IPR000330">
    <property type="entry name" value="SNF2_N"/>
</dbReference>
<feature type="compositionally biased region" description="Basic residues" evidence="17">
    <location>
        <begin position="1553"/>
        <end position="1562"/>
    </location>
</feature>
<feature type="region of interest" description="Disordered" evidence="17">
    <location>
        <begin position="1275"/>
        <end position="1310"/>
    </location>
</feature>
<dbReference type="Gene3D" id="3.40.50.10810">
    <property type="entry name" value="Tandem AAA-ATPase domain"/>
    <property type="match status" value="1"/>
</dbReference>